<dbReference type="RefSeq" id="WP_353978915.1">
    <property type="nucleotide sequence ID" value="NZ_CP159578.1"/>
</dbReference>
<keyword evidence="2" id="KW-0282">Flagellum</keyword>
<protein>
    <submittedName>
        <fullName evidence="2">Flagellar protein FlhE</fullName>
    </submittedName>
</protein>
<evidence type="ECO:0000256" key="1">
    <source>
        <dbReference type="SAM" id="SignalP"/>
    </source>
</evidence>
<gene>
    <name evidence="2" type="ORF">ABV408_10455</name>
</gene>
<dbReference type="EMBL" id="CP159578">
    <property type="protein sequence ID" value="XCJ77877.1"/>
    <property type="molecule type" value="Genomic_DNA"/>
</dbReference>
<evidence type="ECO:0000313" key="2">
    <source>
        <dbReference type="EMBL" id="XCJ77877.1"/>
    </source>
</evidence>
<feature type="signal peptide" evidence="1">
    <location>
        <begin position="1"/>
        <end position="24"/>
    </location>
</feature>
<sequence>MRRAALMALTLAMCATLGMSAALAAAAGSWVGALPRQVVVPSQRALSSDPVMPPAHLGRASVTRVAWRFDVEGPVQALEARLCQAELCVALNATHGSTRRFAGRDAGQPLMFWFRLRPQSGARAVISHGQVMVDFDRGAPQQRDKKAK</sequence>
<proteinExistence type="predicted"/>
<keyword evidence="1" id="KW-0732">Signal</keyword>
<dbReference type="Pfam" id="PF06366">
    <property type="entry name" value="FlhE"/>
    <property type="match status" value="1"/>
</dbReference>
<name>A0AB74U3I0_9GAMM</name>
<organism evidence="2">
    <name type="scientific">Salinicola endophyticus</name>
    <dbReference type="NCBI Taxonomy" id="1949083"/>
    <lineage>
        <taxon>Bacteria</taxon>
        <taxon>Pseudomonadati</taxon>
        <taxon>Pseudomonadota</taxon>
        <taxon>Gammaproteobacteria</taxon>
        <taxon>Oceanospirillales</taxon>
        <taxon>Halomonadaceae</taxon>
        <taxon>Salinicola</taxon>
    </lineage>
</organism>
<keyword evidence="2" id="KW-0969">Cilium</keyword>
<dbReference type="InterPro" id="IPR009420">
    <property type="entry name" value="FlhE"/>
</dbReference>
<keyword evidence="2" id="KW-0966">Cell projection</keyword>
<feature type="chain" id="PRO_5044505353" evidence="1">
    <location>
        <begin position="25"/>
        <end position="148"/>
    </location>
</feature>
<dbReference type="AlphaFoldDB" id="A0AB74U3I0"/>
<reference evidence="2" key="1">
    <citation type="submission" date="2024-06" db="EMBL/GenBank/DDBJ databases">
        <title>Complete genome of Salinicola endophyticus HNIBRBA4755.</title>
        <authorList>
            <person name="Shin S.Y."/>
            <person name="Kang H."/>
            <person name="Song J."/>
        </authorList>
    </citation>
    <scope>NUCLEOTIDE SEQUENCE</scope>
    <source>
        <strain evidence="2">HNIBRBA4755</strain>
    </source>
</reference>
<accession>A0AB74U3I0</accession>